<keyword evidence="3" id="KW-1185">Reference proteome</keyword>
<comment type="caution">
    <text evidence="2">The sequence shown here is derived from an EMBL/GenBank/DDBJ whole genome shotgun (WGS) entry which is preliminary data.</text>
</comment>
<dbReference type="InterPro" id="IPR004360">
    <property type="entry name" value="Glyas_Fos-R_dOase_dom"/>
</dbReference>
<feature type="domain" description="VOC" evidence="1">
    <location>
        <begin position="12"/>
        <end position="135"/>
    </location>
</feature>
<dbReference type="Pfam" id="PF00903">
    <property type="entry name" value="Glyoxalase"/>
    <property type="match status" value="1"/>
</dbReference>
<dbReference type="InterPro" id="IPR029068">
    <property type="entry name" value="Glyas_Bleomycin-R_OHBP_Dase"/>
</dbReference>
<evidence type="ECO:0000313" key="2">
    <source>
        <dbReference type="EMBL" id="KAK9141675.1"/>
    </source>
</evidence>
<dbReference type="PANTHER" id="PTHR46142">
    <property type="match status" value="1"/>
</dbReference>
<dbReference type="InterPro" id="IPR037523">
    <property type="entry name" value="VOC_core"/>
</dbReference>
<evidence type="ECO:0000313" key="3">
    <source>
        <dbReference type="Proteomes" id="UP001420932"/>
    </source>
</evidence>
<dbReference type="AlphaFoldDB" id="A0AAP0JZ43"/>
<reference evidence="2 3" key="1">
    <citation type="submission" date="2024-01" db="EMBL/GenBank/DDBJ databases">
        <title>Genome assemblies of Stephania.</title>
        <authorList>
            <person name="Yang L."/>
        </authorList>
    </citation>
    <scope>NUCLEOTIDE SEQUENCE [LARGE SCALE GENOMIC DNA]</scope>
    <source>
        <strain evidence="2">YNDBR</strain>
        <tissue evidence="2">Leaf</tissue>
    </source>
</reference>
<protein>
    <recommendedName>
        <fullName evidence="1">VOC domain-containing protein</fullName>
    </recommendedName>
</protein>
<proteinExistence type="predicted"/>
<organism evidence="2 3">
    <name type="scientific">Stephania yunnanensis</name>
    <dbReference type="NCBI Taxonomy" id="152371"/>
    <lineage>
        <taxon>Eukaryota</taxon>
        <taxon>Viridiplantae</taxon>
        <taxon>Streptophyta</taxon>
        <taxon>Embryophyta</taxon>
        <taxon>Tracheophyta</taxon>
        <taxon>Spermatophyta</taxon>
        <taxon>Magnoliopsida</taxon>
        <taxon>Ranunculales</taxon>
        <taxon>Menispermaceae</taxon>
        <taxon>Menispermoideae</taxon>
        <taxon>Cissampelideae</taxon>
        <taxon>Stephania</taxon>
    </lineage>
</organism>
<dbReference type="CDD" id="cd07245">
    <property type="entry name" value="VOC_like"/>
    <property type="match status" value="1"/>
</dbReference>
<dbReference type="Proteomes" id="UP001420932">
    <property type="component" value="Unassembled WGS sequence"/>
</dbReference>
<gene>
    <name evidence="2" type="ORF">Syun_011075</name>
</gene>
<dbReference type="EMBL" id="JBBNAF010000005">
    <property type="protein sequence ID" value="KAK9141675.1"/>
    <property type="molecule type" value="Genomic_DNA"/>
</dbReference>
<dbReference type="SUPFAM" id="SSF54593">
    <property type="entry name" value="Glyoxalase/Bleomycin resistance protein/Dihydroxybiphenyl dioxygenase"/>
    <property type="match status" value="1"/>
</dbReference>
<sequence>MAGMRGSLGLTSMNHISLLCRSIEKSREFYQDVLGFFPIKRPGSFDFNGAWLFGYGIGLHLLQSEDSENMVTRKREINPKDNHISFLCESMVGVEQMLKEMKVEYVSKVVEEDGILVDQLFFHDPDGFMIEICNCDQLPIIPLTSDAHHQTTTINIVGANCSSSILNERQQQQQQQHQHQLSNGIQVASEDHHDKSYFPCA</sequence>
<accession>A0AAP0JZ43</accession>
<name>A0AAP0JZ43_9MAGN</name>
<dbReference type="PANTHER" id="PTHR46142:SF3">
    <property type="entry name" value="F18B13.24 PROTEIN"/>
    <property type="match status" value="1"/>
</dbReference>
<evidence type="ECO:0000259" key="1">
    <source>
        <dbReference type="PROSITE" id="PS51819"/>
    </source>
</evidence>
<dbReference type="Gene3D" id="3.10.180.10">
    <property type="entry name" value="2,3-Dihydroxybiphenyl 1,2-Dioxygenase, domain 1"/>
    <property type="match status" value="1"/>
</dbReference>
<dbReference type="PROSITE" id="PS51819">
    <property type="entry name" value="VOC"/>
    <property type="match status" value="1"/>
</dbReference>